<dbReference type="OrthoDB" id="2112405at2"/>
<sequence length="74" mass="8580">MTNLFKQAALSKDYVEIIYFSEKQEITQRIIKVISLSNTEILAYCCQRKCIRKFKIKNVLSALPLSRLGNLKVN</sequence>
<evidence type="ECO:0008006" key="3">
    <source>
        <dbReference type="Google" id="ProtNLM"/>
    </source>
</evidence>
<dbReference type="EMBL" id="QYTV02000009">
    <property type="protein sequence ID" value="RST72281.1"/>
    <property type="molecule type" value="Genomic_DNA"/>
</dbReference>
<evidence type="ECO:0000313" key="1">
    <source>
        <dbReference type="EMBL" id="RST72281.1"/>
    </source>
</evidence>
<accession>A0A429XVI5</accession>
<proteinExistence type="predicted"/>
<evidence type="ECO:0000313" key="2">
    <source>
        <dbReference type="Proteomes" id="UP000287156"/>
    </source>
</evidence>
<keyword evidence="2" id="KW-1185">Reference proteome</keyword>
<reference evidence="1" key="1">
    <citation type="submission" date="2018-12" db="EMBL/GenBank/DDBJ databases">
        <authorList>
            <person name="Sun L."/>
            <person name="Chen Z."/>
        </authorList>
    </citation>
    <scope>NUCLEOTIDE SEQUENCE [LARGE SCALE GENOMIC DNA]</scope>
    <source>
        <strain evidence="1">3-2-2</strain>
    </source>
</reference>
<organism evidence="1 2">
    <name type="scientific">Siminovitchia acidinfaciens</name>
    <dbReference type="NCBI Taxonomy" id="2321395"/>
    <lineage>
        <taxon>Bacteria</taxon>
        <taxon>Bacillati</taxon>
        <taxon>Bacillota</taxon>
        <taxon>Bacilli</taxon>
        <taxon>Bacillales</taxon>
        <taxon>Bacillaceae</taxon>
        <taxon>Siminovitchia</taxon>
    </lineage>
</organism>
<dbReference type="AlphaFoldDB" id="A0A429XVI5"/>
<name>A0A429XVI5_9BACI</name>
<dbReference type="Proteomes" id="UP000287156">
    <property type="component" value="Unassembled WGS sequence"/>
</dbReference>
<protein>
    <recommendedName>
        <fullName evidence="3">WYL domain-containing protein</fullName>
    </recommendedName>
</protein>
<comment type="caution">
    <text evidence="1">The sequence shown here is derived from an EMBL/GenBank/DDBJ whole genome shotgun (WGS) entry which is preliminary data.</text>
</comment>
<gene>
    <name evidence="1" type="ORF">D4T97_016730</name>
</gene>
<dbReference type="RefSeq" id="WP_126051908.1">
    <property type="nucleotide sequence ID" value="NZ_QYTV02000009.1"/>
</dbReference>